<keyword evidence="2" id="KW-1185">Reference proteome</keyword>
<gene>
    <name evidence="1" type="ORF">SAMN05443550_108121</name>
</gene>
<dbReference type="CDD" id="cd00754">
    <property type="entry name" value="Ubl_MoaD"/>
    <property type="match status" value="1"/>
</dbReference>
<accession>A0A1H4FTP3</accession>
<sequence>MKVEILLFGRLTELLGQSRLQLEDMADTNSVSKRLLDQYPALQHIRYQIAVNQEIIHGNKPLTDGMTVALMPPFSGG</sequence>
<name>A0A1H4FTP3_9SPHI</name>
<dbReference type="AlphaFoldDB" id="A0A1H4FTP3"/>
<dbReference type="InterPro" id="IPR012675">
    <property type="entry name" value="Beta-grasp_dom_sf"/>
</dbReference>
<dbReference type="Gene3D" id="3.10.20.30">
    <property type="match status" value="1"/>
</dbReference>
<proteinExistence type="predicted"/>
<dbReference type="InterPro" id="IPR016155">
    <property type="entry name" value="Mopterin_synth/thiamin_S_b"/>
</dbReference>
<dbReference type="Pfam" id="PF02597">
    <property type="entry name" value="ThiS"/>
    <property type="match status" value="1"/>
</dbReference>
<dbReference type="STRING" id="425514.SAMN05443550_108121"/>
<reference evidence="1 2" key="1">
    <citation type="submission" date="2016-10" db="EMBL/GenBank/DDBJ databases">
        <authorList>
            <person name="de Groot N.N."/>
        </authorList>
    </citation>
    <scope>NUCLEOTIDE SEQUENCE [LARGE SCALE GENOMIC DNA]</scope>
    <source>
        <strain evidence="1 2">DSM 19033</strain>
    </source>
</reference>
<dbReference type="Proteomes" id="UP000198850">
    <property type="component" value="Unassembled WGS sequence"/>
</dbReference>
<dbReference type="EMBL" id="FNRA01000008">
    <property type="protein sequence ID" value="SEB00511.1"/>
    <property type="molecule type" value="Genomic_DNA"/>
</dbReference>
<evidence type="ECO:0000313" key="2">
    <source>
        <dbReference type="Proteomes" id="UP000198850"/>
    </source>
</evidence>
<dbReference type="RefSeq" id="WP_175470590.1">
    <property type="nucleotide sequence ID" value="NZ_FNRA01000008.1"/>
</dbReference>
<protein>
    <submittedName>
        <fullName evidence="1">Molybdopterin synthase sulfur carrier subunit</fullName>
    </submittedName>
</protein>
<dbReference type="SUPFAM" id="SSF54285">
    <property type="entry name" value="MoaD/ThiS"/>
    <property type="match status" value="1"/>
</dbReference>
<organism evidence="1 2">
    <name type="scientific">Pedobacter hartonius</name>
    <dbReference type="NCBI Taxonomy" id="425514"/>
    <lineage>
        <taxon>Bacteria</taxon>
        <taxon>Pseudomonadati</taxon>
        <taxon>Bacteroidota</taxon>
        <taxon>Sphingobacteriia</taxon>
        <taxon>Sphingobacteriales</taxon>
        <taxon>Sphingobacteriaceae</taxon>
        <taxon>Pedobacter</taxon>
    </lineage>
</organism>
<evidence type="ECO:0000313" key="1">
    <source>
        <dbReference type="EMBL" id="SEB00511.1"/>
    </source>
</evidence>
<dbReference type="InterPro" id="IPR003749">
    <property type="entry name" value="ThiS/MoaD-like"/>
</dbReference>